<dbReference type="STRING" id="565033.GACE_1153"/>
<dbReference type="SUPFAM" id="SSF52540">
    <property type="entry name" value="P-loop containing nucleoside triphosphate hydrolases"/>
    <property type="match status" value="1"/>
</dbReference>
<proteinExistence type="inferred from homology"/>
<dbReference type="GO" id="GO:0016887">
    <property type="term" value="F:ATP hydrolysis activity"/>
    <property type="evidence" value="ECO:0007669"/>
    <property type="project" value="InterPro"/>
</dbReference>
<sequence length="292" mass="33195">MVYRNFMEEPFTALKGISLEIAEGEVYCILGPNGAGKTTLISILSTILIPTRGEVRILGMDALRQTKDVRRRINISSGTRLPWGMRVYEILRFYALAYGISDKNVVDRALAEFELEKYRDLRFDELSAGNRQKLNLARAFINDPEVVFLDEPTANLDPDIARKVREMVLGIKEERNVTLILTTHNMGEAEMLADRIAFIKNGEIVAEGTSDELKRFVRSRDRIIVEVEDPEIGEISLNRPYEIDGNRIVFYSESAEKELAEIVFGLKRAGFEIKSVKTEEVTLEDVFIELAK</sequence>
<dbReference type="eggNOG" id="arCOG00194">
    <property type="taxonomic scope" value="Archaea"/>
</dbReference>
<dbReference type="InterPro" id="IPR027417">
    <property type="entry name" value="P-loop_NTPase"/>
</dbReference>
<dbReference type="InterPro" id="IPR017871">
    <property type="entry name" value="ABC_transporter-like_CS"/>
</dbReference>
<dbReference type="PANTHER" id="PTHR42711:SF5">
    <property type="entry name" value="ABC TRANSPORTER ATP-BINDING PROTEIN NATA"/>
    <property type="match status" value="1"/>
</dbReference>
<dbReference type="Gene3D" id="3.40.50.300">
    <property type="entry name" value="P-loop containing nucleotide triphosphate hydrolases"/>
    <property type="match status" value="1"/>
</dbReference>
<dbReference type="Pfam" id="PF00005">
    <property type="entry name" value="ABC_tran"/>
    <property type="match status" value="1"/>
</dbReference>
<evidence type="ECO:0000259" key="5">
    <source>
        <dbReference type="PROSITE" id="PS50893"/>
    </source>
</evidence>
<comment type="similarity">
    <text evidence="1">Belongs to the ABC transporter superfamily.</text>
</comment>
<dbReference type="GO" id="GO:0005524">
    <property type="term" value="F:ATP binding"/>
    <property type="evidence" value="ECO:0007669"/>
    <property type="project" value="UniProtKB-KW"/>
</dbReference>
<dbReference type="PANTHER" id="PTHR42711">
    <property type="entry name" value="ABC TRANSPORTER ATP-BINDING PROTEIN"/>
    <property type="match status" value="1"/>
</dbReference>
<dbReference type="Pfam" id="PF13732">
    <property type="entry name" value="DrrA1-3_C"/>
    <property type="match status" value="1"/>
</dbReference>
<keyword evidence="4 6" id="KW-0067">ATP-binding</keyword>
<feature type="domain" description="ABC transporter" evidence="5">
    <location>
        <begin position="1"/>
        <end position="226"/>
    </location>
</feature>
<keyword evidence="3" id="KW-0547">Nucleotide-binding</keyword>
<evidence type="ECO:0000313" key="7">
    <source>
        <dbReference type="Proteomes" id="UP000030624"/>
    </source>
</evidence>
<dbReference type="AlphaFoldDB" id="A0A0A7GDR7"/>
<dbReference type="PROSITE" id="PS00211">
    <property type="entry name" value="ABC_TRANSPORTER_1"/>
    <property type="match status" value="1"/>
</dbReference>
<evidence type="ECO:0000256" key="2">
    <source>
        <dbReference type="ARBA" id="ARBA00022448"/>
    </source>
</evidence>
<dbReference type="InterPro" id="IPR025302">
    <property type="entry name" value="DrrA1/2-like_C"/>
</dbReference>
<evidence type="ECO:0000256" key="4">
    <source>
        <dbReference type="ARBA" id="ARBA00022840"/>
    </source>
</evidence>
<organism evidence="6 7">
    <name type="scientific">Geoglobus acetivorans</name>
    <dbReference type="NCBI Taxonomy" id="565033"/>
    <lineage>
        <taxon>Archaea</taxon>
        <taxon>Methanobacteriati</taxon>
        <taxon>Methanobacteriota</taxon>
        <taxon>Archaeoglobi</taxon>
        <taxon>Archaeoglobales</taxon>
        <taxon>Archaeoglobaceae</taxon>
        <taxon>Geoglobus</taxon>
    </lineage>
</organism>
<evidence type="ECO:0000256" key="1">
    <source>
        <dbReference type="ARBA" id="ARBA00005417"/>
    </source>
</evidence>
<protein>
    <submittedName>
        <fullName evidence="6">ABC transporter, ATP-binding protein</fullName>
    </submittedName>
</protein>
<dbReference type="InterPro" id="IPR003439">
    <property type="entry name" value="ABC_transporter-like_ATP-bd"/>
</dbReference>
<name>A0A0A7GDR7_GEOAI</name>
<evidence type="ECO:0000313" key="6">
    <source>
        <dbReference type="EMBL" id="AIY90195.1"/>
    </source>
</evidence>
<keyword evidence="2" id="KW-0813">Transport</keyword>
<dbReference type="EMBL" id="CP009552">
    <property type="protein sequence ID" value="AIY90195.1"/>
    <property type="molecule type" value="Genomic_DNA"/>
</dbReference>
<dbReference type="Proteomes" id="UP000030624">
    <property type="component" value="Chromosome"/>
</dbReference>
<dbReference type="InterPro" id="IPR003593">
    <property type="entry name" value="AAA+_ATPase"/>
</dbReference>
<gene>
    <name evidence="6" type="ORF">GACE_1153</name>
</gene>
<dbReference type="KEGG" id="gac:GACE_1153"/>
<dbReference type="SMART" id="SM00382">
    <property type="entry name" value="AAA"/>
    <property type="match status" value="1"/>
</dbReference>
<dbReference type="PROSITE" id="PS50893">
    <property type="entry name" value="ABC_TRANSPORTER_2"/>
    <property type="match status" value="1"/>
</dbReference>
<dbReference type="HOGENOM" id="CLU_000604_1_2_2"/>
<reference evidence="6 7" key="1">
    <citation type="journal article" date="2015" name="Appl. Environ. Microbiol.">
        <title>The Geoglobus acetivorans genome: Fe(III) reduction, acetate utilization, autotrophic growth, and degradation of aromatic compounds in a hyperthermophilic archaeon.</title>
        <authorList>
            <person name="Mardanov A.V."/>
            <person name="Slododkina G.B."/>
            <person name="Slobodkin A.I."/>
            <person name="Beletsky A.V."/>
            <person name="Gavrilov S.N."/>
            <person name="Kublanov I.V."/>
            <person name="Bonch-Osmolovskaya E.A."/>
            <person name="Skryabin K.G."/>
            <person name="Ravin N.V."/>
        </authorList>
    </citation>
    <scope>NUCLEOTIDE SEQUENCE [LARGE SCALE GENOMIC DNA]</scope>
    <source>
        <strain evidence="6 7">SBH6</strain>
    </source>
</reference>
<dbReference type="InterPro" id="IPR050763">
    <property type="entry name" value="ABC_transporter_ATP-binding"/>
</dbReference>
<accession>A0A0A7GDR7</accession>
<evidence type="ECO:0000256" key="3">
    <source>
        <dbReference type="ARBA" id="ARBA00022741"/>
    </source>
</evidence>